<dbReference type="Proteomes" id="UP001465668">
    <property type="component" value="Unassembled WGS sequence"/>
</dbReference>
<keyword evidence="3" id="KW-1185">Reference proteome</keyword>
<comment type="caution">
    <text evidence="2">The sequence shown here is derived from an EMBL/GenBank/DDBJ whole genome shotgun (WGS) entry which is preliminary data.</text>
</comment>
<proteinExistence type="predicted"/>
<evidence type="ECO:0000256" key="1">
    <source>
        <dbReference type="SAM" id="SignalP"/>
    </source>
</evidence>
<feature type="signal peptide" evidence="1">
    <location>
        <begin position="1"/>
        <end position="22"/>
    </location>
</feature>
<sequence>MSRFFLYILLVAAAVFQVGTNAYPGGSYQRREKRDPIAEPYQFHHASVSDSFNATISARGTNATVGVNGTVSARSSNATVGVNATISARAANGTGNSNSNGIIQTVTGLTDSVDGDATSIVGDILKRFFG</sequence>
<accession>A0ABR2XI10</accession>
<protein>
    <submittedName>
        <fullName evidence="2">Uncharacterized protein</fullName>
    </submittedName>
</protein>
<keyword evidence="1" id="KW-0732">Signal</keyword>
<name>A0ABR2XI10_9PEZI</name>
<gene>
    <name evidence="2" type="ORF">SCAR479_10005</name>
</gene>
<feature type="chain" id="PRO_5047049310" evidence="1">
    <location>
        <begin position="23"/>
        <end position="130"/>
    </location>
</feature>
<dbReference type="EMBL" id="JARVKM010000052">
    <property type="protein sequence ID" value="KAK9773276.1"/>
    <property type="molecule type" value="Genomic_DNA"/>
</dbReference>
<evidence type="ECO:0000313" key="3">
    <source>
        <dbReference type="Proteomes" id="UP001465668"/>
    </source>
</evidence>
<organism evidence="2 3">
    <name type="scientific">Seiridium cardinale</name>
    <dbReference type="NCBI Taxonomy" id="138064"/>
    <lineage>
        <taxon>Eukaryota</taxon>
        <taxon>Fungi</taxon>
        <taxon>Dikarya</taxon>
        <taxon>Ascomycota</taxon>
        <taxon>Pezizomycotina</taxon>
        <taxon>Sordariomycetes</taxon>
        <taxon>Xylariomycetidae</taxon>
        <taxon>Amphisphaeriales</taxon>
        <taxon>Sporocadaceae</taxon>
        <taxon>Seiridium</taxon>
    </lineage>
</organism>
<evidence type="ECO:0000313" key="2">
    <source>
        <dbReference type="EMBL" id="KAK9773276.1"/>
    </source>
</evidence>
<reference evidence="2 3" key="1">
    <citation type="submission" date="2024-02" db="EMBL/GenBank/DDBJ databases">
        <title>First draft genome assembly of two strains of Seiridium cardinale.</title>
        <authorList>
            <person name="Emiliani G."/>
            <person name="Scali E."/>
        </authorList>
    </citation>
    <scope>NUCLEOTIDE SEQUENCE [LARGE SCALE GENOMIC DNA]</scope>
    <source>
        <strain evidence="2 3">BM-138-000479</strain>
    </source>
</reference>